<organism evidence="3 4">
    <name type="scientific">Agrilus planipennis</name>
    <name type="common">Emerald ash borer</name>
    <name type="synonym">Agrilus marcopoli</name>
    <dbReference type="NCBI Taxonomy" id="224129"/>
    <lineage>
        <taxon>Eukaryota</taxon>
        <taxon>Metazoa</taxon>
        <taxon>Ecdysozoa</taxon>
        <taxon>Arthropoda</taxon>
        <taxon>Hexapoda</taxon>
        <taxon>Insecta</taxon>
        <taxon>Pterygota</taxon>
        <taxon>Neoptera</taxon>
        <taxon>Endopterygota</taxon>
        <taxon>Coleoptera</taxon>
        <taxon>Polyphaga</taxon>
        <taxon>Elateriformia</taxon>
        <taxon>Buprestoidea</taxon>
        <taxon>Buprestidae</taxon>
        <taxon>Agrilinae</taxon>
        <taxon>Agrilus</taxon>
    </lineage>
</organism>
<dbReference type="Pfam" id="PF24548">
    <property type="entry name" value="EF_EFCAB10_C"/>
    <property type="match status" value="1"/>
</dbReference>
<sequence length="404" mass="46149">MRRCRKQTDSFTFLKRSPSLVKKILPTPSQCRTVQKKLIGVKMDTTKEPSICSITPGAPCCNDPECTCPEKILLQQLRSRSSPLFCTIAQQGIPDIQKSPFTPDMLITGFGLRNLSSMQQALLAQRMGDKESVEEEYYGSITDFDKSTSSQTEITLTSSASTVEIEQKKKKLEYFMGITATMDEAEEEKAEEEVSKYVQFEEVPSEEIFTGDTESMRQAQKYLRVHRIFEFFQFLIAHLLSAIPDNPIEFLIELLEKCLIYRSGIGEPPLLYRRPHIGQLFYLMDRMETGYISLTQYSTGMKTLGICNYMANPPSTKDGLVAREFFIDEAYSKLTEQFNDMVKKHYLRGHRPSLSQPPPTPQPTSKTWSGPLDFLSRGAEEEGDDMDDEKKLIEFCKARRKETK</sequence>
<feature type="region of interest" description="Disordered" evidence="1">
    <location>
        <begin position="349"/>
        <end position="390"/>
    </location>
</feature>
<evidence type="ECO:0000256" key="1">
    <source>
        <dbReference type="SAM" id="MobiDB-lite"/>
    </source>
</evidence>
<dbReference type="RefSeq" id="XP_025831994.1">
    <property type="nucleotide sequence ID" value="XM_025976209.1"/>
</dbReference>
<feature type="domain" description="EFCAB10 C-terminal EF-hand" evidence="2">
    <location>
        <begin position="279"/>
        <end position="334"/>
    </location>
</feature>
<accession>A0A7F5R7R1</accession>
<reference evidence="4" key="1">
    <citation type="submission" date="2025-08" db="UniProtKB">
        <authorList>
            <consortium name="RefSeq"/>
        </authorList>
    </citation>
    <scope>IDENTIFICATION</scope>
    <source>
        <tissue evidence="4">Entire body</tissue>
    </source>
</reference>
<dbReference type="AlphaFoldDB" id="A0A7F5R7R1"/>
<dbReference type="Gene3D" id="1.20.890.10">
    <property type="entry name" value="cAMP-dependent protein kinase regulatory subunit, dimerization-anchoring domain"/>
    <property type="match status" value="1"/>
</dbReference>
<dbReference type="CDD" id="cd22981">
    <property type="entry name" value="DD_TbAK-like"/>
    <property type="match status" value="1"/>
</dbReference>
<evidence type="ECO:0000313" key="4">
    <source>
        <dbReference type="RefSeq" id="XP_025831994.1"/>
    </source>
</evidence>
<name>A0A7F5R7R1_AGRPL</name>
<dbReference type="InterPro" id="IPR039879">
    <property type="entry name" value="EFC10"/>
</dbReference>
<evidence type="ECO:0000259" key="2">
    <source>
        <dbReference type="Pfam" id="PF24548"/>
    </source>
</evidence>
<dbReference type="PANTHER" id="PTHR21847:SF1">
    <property type="entry name" value="EF-HAND CALCIUM-BINDING DOMAIN-CONTAINING PROTEIN 10"/>
    <property type="match status" value="1"/>
</dbReference>
<dbReference type="PANTHER" id="PTHR21847">
    <property type="entry name" value="EF-HAND CALCIUM-BINDING DOMAIN-CONTAINING PROTEIN 10"/>
    <property type="match status" value="1"/>
</dbReference>
<dbReference type="KEGG" id="apln:108740725"/>
<dbReference type="InterPro" id="IPR056587">
    <property type="entry name" value="EF_EFCAB10_C"/>
</dbReference>
<protein>
    <submittedName>
        <fullName evidence="4">Uncharacterized protein LOC108740725 isoform X1</fullName>
    </submittedName>
</protein>
<dbReference type="InParanoid" id="A0A7F5R7R1"/>
<dbReference type="OrthoDB" id="10260455at2759"/>
<keyword evidence="3" id="KW-1185">Reference proteome</keyword>
<gene>
    <name evidence="4" type="primary">LOC108740725</name>
</gene>
<dbReference type="GeneID" id="108740725"/>
<dbReference type="SUPFAM" id="SSF47391">
    <property type="entry name" value="Dimerization-anchoring domain of cAMP-dependent PK regulatory subunit"/>
    <property type="match status" value="1"/>
</dbReference>
<proteinExistence type="predicted"/>
<evidence type="ECO:0000313" key="3">
    <source>
        <dbReference type="Proteomes" id="UP000192223"/>
    </source>
</evidence>
<dbReference type="Proteomes" id="UP000192223">
    <property type="component" value="Unplaced"/>
</dbReference>